<gene>
    <name evidence="10" type="ORF">LNAT_P0471</name>
</gene>
<comment type="function">
    <text evidence="7">Translation factor necessary for the incorporation of selenocysteine into proteins. It probably replaces EF-Tu for the insertion of selenocysteine directed by the UGA codon. SelB binds GTP and GDP.</text>
</comment>
<organism evidence="10 11">
    <name type="scientific">Lebetimonas natsushimae</name>
    <dbReference type="NCBI Taxonomy" id="1936991"/>
    <lineage>
        <taxon>Bacteria</taxon>
        <taxon>Pseudomonadati</taxon>
        <taxon>Campylobacterota</taxon>
        <taxon>Epsilonproteobacteria</taxon>
        <taxon>Nautiliales</taxon>
        <taxon>Nautiliaceae</taxon>
        <taxon>Lebetimonas</taxon>
    </lineage>
</organism>
<dbReference type="Proteomes" id="UP000217944">
    <property type="component" value="Unassembled WGS sequence"/>
</dbReference>
<evidence type="ECO:0000256" key="7">
    <source>
        <dbReference type="ARBA" id="ARBA00025526"/>
    </source>
</evidence>
<accession>A0A292YCG1</accession>
<dbReference type="GO" id="GO:0001514">
    <property type="term" value="P:selenocysteine incorporation"/>
    <property type="evidence" value="ECO:0007669"/>
    <property type="project" value="InterPro"/>
</dbReference>
<dbReference type="SUPFAM" id="SSF50465">
    <property type="entry name" value="EF-Tu/eEF-1alpha/eIF2-gamma C-terminal domain"/>
    <property type="match status" value="1"/>
</dbReference>
<name>A0A292YCG1_9BACT</name>
<dbReference type="InterPro" id="IPR036390">
    <property type="entry name" value="WH_DNA-bd_sf"/>
</dbReference>
<keyword evidence="5" id="KW-0648">Protein biosynthesis</keyword>
<evidence type="ECO:0000256" key="4">
    <source>
        <dbReference type="ARBA" id="ARBA00022741"/>
    </source>
</evidence>
<dbReference type="CDD" id="cd03696">
    <property type="entry name" value="SelB_II"/>
    <property type="match status" value="1"/>
</dbReference>
<dbReference type="InterPro" id="IPR015191">
    <property type="entry name" value="SelB_WHD4"/>
</dbReference>
<evidence type="ECO:0000256" key="8">
    <source>
        <dbReference type="ARBA" id="ARBA00031615"/>
    </source>
</evidence>
<dbReference type="NCBIfam" id="TIGR00231">
    <property type="entry name" value="small_GTP"/>
    <property type="match status" value="1"/>
</dbReference>
<dbReference type="Pfam" id="PF03144">
    <property type="entry name" value="GTP_EFTU_D2"/>
    <property type="match status" value="1"/>
</dbReference>
<dbReference type="EMBL" id="BDME01000001">
    <property type="protein sequence ID" value="GAX87176.1"/>
    <property type="molecule type" value="Genomic_DNA"/>
</dbReference>
<dbReference type="GO" id="GO:0003924">
    <property type="term" value="F:GTPase activity"/>
    <property type="evidence" value="ECO:0007669"/>
    <property type="project" value="InterPro"/>
</dbReference>
<dbReference type="GO" id="GO:0003746">
    <property type="term" value="F:translation elongation factor activity"/>
    <property type="evidence" value="ECO:0007669"/>
    <property type="project" value="UniProtKB-KW"/>
</dbReference>
<evidence type="ECO:0000256" key="6">
    <source>
        <dbReference type="ARBA" id="ARBA00023134"/>
    </source>
</evidence>
<protein>
    <recommendedName>
        <fullName evidence="2">Selenocysteine-specific elongation factor</fullName>
    </recommendedName>
    <alternativeName>
        <fullName evidence="8">SelB translation factor</fullName>
    </alternativeName>
</protein>
<dbReference type="InterPro" id="IPR050055">
    <property type="entry name" value="EF-Tu_GTPase"/>
</dbReference>
<dbReference type="PROSITE" id="PS51722">
    <property type="entry name" value="G_TR_2"/>
    <property type="match status" value="1"/>
</dbReference>
<dbReference type="GO" id="GO:0005525">
    <property type="term" value="F:GTP binding"/>
    <property type="evidence" value="ECO:0007669"/>
    <property type="project" value="UniProtKB-KW"/>
</dbReference>
<reference evidence="10 11" key="1">
    <citation type="journal article" date="2017" name="Syst. Appl. Microbiol.">
        <title>Lebetimonas natsushimae sp. nov., a novel strictly anaerobic, moderately thermophilic chemoautotroph isolated from a deep-sea hydrothermal vent polychaete nest in the Mid-Okinawa Trough.</title>
        <authorList>
            <person name="Nagata R."/>
            <person name="Takaki Y."/>
            <person name="Tame A."/>
            <person name="Nunoura T."/>
            <person name="Muto H."/>
            <person name="Mino S."/>
            <person name="Sawayama S."/>
            <person name="Takai K."/>
            <person name="Nakagawa S."/>
        </authorList>
    </citation>
    <scope>NUCLEOTIDE SEQUENCE [LARGE SCALE GENOMIC DNA]</scope>
    <source>
        <strain evidence="10 11">HS1857</strain>
    </source>
</reference>
<dbReference type="NCBIfam" id="TIGR00475">
    <property type="entry name" value="selB"/>
    <property type="match status" value="1"/>
</dbReference>
<dbReference type="InterPro" id="IPR027417">
    <property type="entry name" value="P-loop_NTPase"/>
</dbReference>
<dbReference type="InterPro" id="IPR009000">
    <property type="entry name" value="Transl_B-barrel_sf"/>
</dbReference>
<evidence type="ECO:0000256" key="5">
    <source>
        <dbReference type="ARBA" id="ARBA00022917"/>
    </source>
</evidence>
<feature type="domain" description="Tr-type G" evidence="9">
    <location>
        <begin position="1"/>
        <end position="172"/>
    </location>
</feature>
<dbReference type="OrthoDB" id="9803139at2"/>
<proteinExistence type="predicted"/>
<dbReference type="InterPro" id="IPR036388">
    <property type="entry name" value="WH-like_DNA-bd_sf"/>
</dbReference>
<evidence type="ECO:0000259" key="9">
    <source>
        <dbReference type="PROSITE" id="PS51722"/>
    </source>
</evidence>
<comment type="caution">
    <text evidence="10">The sequence shown here is derived from an EMBL/GenBank/DDBJ whole genome shotgun (WGS) entry which is preliminary data.</text>
</comment>
<dbReference type="PANTHER" id="PTHR43721:SF11">
    <property type="entry name" value="SELENOCYSTEINE-SPECIFIC ELONGATION FACTOR"/>
    <property type="match status" value="1"/>
</dbReference>
<dbReference type="RefSeq" id="WP_096258326.1">
    <property type="nucleotide sequence ID" value="NZ_BDME01000001.1"/>
</dbReference>
<keyword evidence="10" id="KW-0251">Elongation factor</keyword>
<evidence type="ECO:0000256" key="1">
    <source>
        <dbReference type="ARBA" id="ARBA00004496"/>
    </source>
</evidence>
<dbReference type="SUPFAM" id="SSF52540">
    <property type="entry name" value="P-loop containing nucleoside triphosphate hydrolases"/>
    <property type="match status" value="1"/>
</dbReference>
<dbReference type="AlphaFoldDB" id="A0A292YCG1"/>
<keyword evidence="3" id="KW-0963">Cytoplasm</keyword>
<dbReference type="Gene3D" id="2.40.30.10">
    <property type="entry name" value="Translation factors"/>
    <property type="match status" value="1"/>
</dbReference>
<dbReference type="Pfam" id="PF00009">
    <property type="entry name" value="GTP_EFTU"/>
    <property type="match status" value="1"/>
</dbReference>
<dbReference type="SUPFAM" id="SSF46785">
    <property type="entry name" value="Winged helix' DNA-binding domain"/>
    <property type="match status" value="1"/>
</dbReference>
<dbReference type="SUPFAM" id="SSF50447">
    <property type="entry name" value="Translation proteins"/>
    <property type="match status" value="1"/>
</dbReference>
<dbReference type="InterPro" id="IPR004161">
    <property type="entry name" value="EFTu-like_2"/>
</dbReference>
<dbReference type="Gene3D" id="3.40.50.300">
    <property type="entry name" value="P-loop containing nucleotide triphosphate hydrolases"/>
    <property type="match status" value="1"/>
</dbReference>
<dbReference type="InterPro" id="IPR000795">
    <property type="entry name" value="T_Tr_GTP-bd_dom"/>
</dbReference>
<keyword evidence="4" id="KW-0547">Nucleotide-binding</keyword>
<dbReference type="GO" id="GO:0003723">
    <property type="term" value="F:RNA binding"/>
    <property type="evidence" value="ECO:0007669"/>
    <property type="project" value="InterPro"/>
</dbReference>
<dbReference type="PANTHER" id="PTHR43721">
    <property type="entry name" value="ELONGATION FACTOR TU-RELATED"/>
    <property type="match status" value="1"/>
</dbReference>
<evidence type="ECO:0000313" key="10">
    <source>
        <dbReference type="EMBL" id="GAX87176.1"/>
    </source>
</evidence>
<evidence type="ECO:0000256" key="3">
    <source>
        <dbReference type="ARBA" id="ARBA00022490"/>
    </source>
</evidence>
<dbReference type="InterPro" id="IPR005225">
    <property type="entry name" value="Small_GTP-bd"/>
</dbReference>
<dbReference type="CDD" id="cd04171">
    <property type="entry name" value="SelB"/>
    <property type="match status" value="1"/>
</dbReference>
<evidence type="ECO:0000256" key="2">
    <source>
        <dbReference type="ARBA" id="ARBA00015953"/>
    </source>
</evidence>
<dbReference type="InterPro" id="IPR009001">
    <property type="entry name" value="Transl_elong_EF1A/Init_IF2_C"/>
</dbReference>
<keyword evidence="11" id="KW-1185">Reference proteome</keyword>
<comment type="subcellular location">
    <subcellularLocation>
        <location evidence="1">Cytoplasm</location>
    </subcellularLocation>
</comment>
<keyword evidence="6" id="KW-0342">GTP-binding</keyword>
<evidence type="ECO:0000313" key="11">
    <source>
        <dbReference type="Proteomes" id="UP000217944"/>
    </source>
</evidence>
<dbReference type="Gene3D" id="1.10.10.10">
    <property type="entry name" value="Winged helix-like DNA-binding domain superfamily/Winged helix DNA-binding domain"/>
    <property type="match status" value="1"/>
</dbReference>
<dbReference type="GO" id="GO:0005737">
    <property type="term" value="C:cytoplasm"/>
    <property type="evidence" value="ECO:0007669"/>
    <property type="project" value="UniProtKB-SubCell"/>
</dbReference>
<dbReference type="InterPro" id="IPR004535">
    <property type="entry name" value="Transl_elong_SelB"/>
</dbReference>
<sequence>MRNIIIGTAGHVDHGKTSLIEAMTGYNGDELKEEKERGITIDLSFTNMKRGDVNVAFIDVPGHEKLVKNMISGAFGFDATLFAIDANEGIMPQTIEHLEVLDILKVKNIIVALTKIDLASEEIIEKRKKEIKDLIAKFKNLKLLDIIPTSTKMPETIENLKNYLFNLPPRNITHSKFFRYYIDRVFSLKGIGTVVTGTVLSGKIRLKDKVYVNETGTITTVKNLQVHGENVAEAHTHQRLAINLNISHNELKKGYLLSTKGYLRGFKLIDVYIAPVEGKEIKHNMEVLFISGAKRIPAKILMFDQNAKEGFATIKLEEKAFLVYGDPFVVLYKGRVVGGGEVLNPISDPIKKNKKLELLKALHKKDFQTAFSILVENHKRGFGLIQSYQRFNFSPDEALGIAKTLKNVFIDEENYNVFSLDVKKEIENVIKETYEKNKFAFLSPASLKLRLKWASEKLIETVLNEFVEDGFLIKEGNIYKRKDLGNVNIEKSVEHRLYTLLDNSGLTPEAPYNIYEKLNIDRKVGDQAMKNLTKAKKVVRLAHNLFVTDKNINLAIKKMKEIIKKIGYIDIKTFKEEMPMSRKYIVAYLDYLDNMGDIIKIENKRYLKK</sequence>
<dbReference type="Pfam" id="PF09107">
    <property type="entry name" value="WHD_3rd_SelB"/>
    <property type="match status" value="1"/>
</dbReference>